<dbReference type="InterPro" id="IPR051106">
    <property type="entry name" value="RNA-bind/splicing_reg"/>
</dbReference>
<comment type="subcellular location">
    <subcellularLocation>
        <location evidence="1">Nucleus</location>
    </subcellularLocation>
</comment>
<dbReference type="Pfam" id="PF00076">
    <property type="entry name" value="RRM_1"/>
    <property type="match status" value="1"/>
</dbReference>
<evidence type="ECO:0000259" key="10">
    <source>
        <dbReference type="PROSITE" id="PS50102"/>
    </source>
</evidence>
<evidence type="ECO:0000256" key="5">
    <source>
        <dbReference type="ARBA" id="ARBA00023187"/>
    </source>
</evidence>
<dbReference type="InterPro" id="IPR035979">
    <property type="entry name" value="RBD_domain_sf"/>
</dbReference>
<dbReference type="STRING" id="29730.A0A0D2PXM7"/>
<dbReference type="SUPFAM" id="SSF54928">
    <property type="entry name" value="RNA-binding domain, RBD"/>
    <property type="match status" value="1"/>
</dbReference>
<keyword evidence="9" id="KW-0472">Membrane</keyword>
<reference evidence="11 12" key="1">
    <citation type="journal article" date="2012" name="Nature">
        <title>Repeated polyploidization of Gossypium genomes and the evolution of spinnable cotton fibres.</title>
        <authorList>
            <person name="Paterson A.H."/>
            <person name="Wendel J.F."/>
            <person name="Gundlach H."/>
            <person name="Guo H."/>
            <person name="Jenkins J."/>
            <person name="Jin D."/>
            <person name="Llewellyn D."/>
            <person name="Showmaker K.C."/>
            <person name="Shu S."/>
            <person name="Udall J."/>
            <person name="Yoo M.J."/>
            <person name="Byers R."/>
            <person name="Chen W."/>
            <person name="Doron-Faigenboim A."/>
            <person name="Duke M.V."/>
            <person name="Gong L."/>
            <person name="Grimwood J."/>
            <person name="Grover C."/>
            <person name="Grupp K."/>
            <person name="Hu G."/>
            <person name="Lee T.H."/>
            <person name="Li J."/>
            <person name="Lin L."/>
            <person name="Liu T."/>
            <person name="Marler B.S."/>
            <person name="Page J.T."/>
            <person name="Roberts A.W."/>
            <person name="Romanel E."/>
            <person name="Sanders W.S."/>
            <person name="Szadkowski E."/>
            <person name="Tan X."/>
            <person name="Tang H."/>
            <person name="Xu C."/>
            <person name="Wang J."/>
            <person name="Wang Z."/>
            <person name="Zhang D."/>
            <person name="Zhang L."/>
            <person name="Ashrafi H."/>
            <person name="Bedon F."/>
            <person name="Bowers J.E."/>
            <person name="Brubaker C.L."/>
            <person name="Chee P.W."/>
            <person name="Das S."/>
            <person name="Gingle A.R."/>
            <person name="Haigler C.H."/>
            <person name="Harker D."/>
            <person name="Hoffmann L.V."/>
            <person name="Hovav R."/>
            <person name="Jones D.C."/>
            <person name="Lemke C."/>
            <person name="Mansoor S."/>
            <person name="ur Rahman M."/>
            <person name="Rainville L.N."/>
            <person name="Rambani A."/>
            <person name="Reddy U.K."/>
            <person name="Rong J.K."/>
            <person name="Saranga Y."/>
            <person name="Scheffler B.E."/>
            <person name="Scheffler J.A."/>
            <person name="Stelly D.M."/>
            <person name="Triplett B.A."/>
            <person name="Van Deynze A."/>
            <person name="Vaslin M.F."/>
            <person name="Waghmare V.N."/>
            <person name="Walford S.A."/>
            <person name="Wright R.J."/>
            <person name="Zaki E.A."/>
            <person name="Zhang T."/>
            <person name="Dennis E.S."/>
            <person name="Mayer K.F."/>
            <person name="Peterson D.G."/>
            <person name="Rokhsar D.S."/>
            <person name="Wang X."/>
            <person name="Schmutz J."/>
        </authorList>
    </citation>
    <scope>NUCLEOTIDE SEQUENCE [LARGE SCALE GENOMIC DNA]</scope>
</reference>
<keyword evidence="9" id="KW-0812">Transmembrane</keyword>
<feature type="compositionally biased region" description="Basic and acidic residues" evidence="8">
    <location>
        <begin position="180"/>
        <end position="197"/>
    </location>
</feature>
<dbReference type="PANTHER" id="PTHR48028:SF4">
    <property type="entry name" value="SC35-LIKE SPLICING FACTOR"/>
    <property type="match status" value="1"/>
</dbReference>
<dbReference type="PROSITE" id="PS50102">
    <property type="entry name" value="RRM"/>
    <property type="match status" value="1"/>
</dbReference>
<evidence type="ECO:0000256" key="4">
    <source>
        <dbReference type="ARBA" id="ARBA00022884"/>
    </source>
</evidence>
<dbReference type="InterPro" id="IPR000504">
    <property type="entry name" value="RRM_dom"/>
</dbReference>
<dbReference type="AlphaFoldDB" id="A0A0D2PXM7"/>
<dbReference type="InterPro" id="IPR003954">
    <property type="entry name" value="RRM_euk-type"/>
</dbReference>
<dbReference type="InterPro" id="IPR012677">
    <property type="entry name" value="Nucleotide-bd_a/b_plait_sf"/>
</dbReference>
<keyword evidence="3" id="KW-0507">mRNA processing</keyword>
<dbReference type="GO" id="GO:0005634">
    <property type="term" value="C:nucleus"/>
    <property type="evidence" value="ECO:0007669"/>
    <property type="project" value="UniProtKB-SubCell"/>
</dbReference>
<accession>A0A0D2PXM7</accession>
<organism evidence="11 12">
    <name type="scientific">Gossypium raimondii</name>
    <name type="common">Peruvian cotton</name>
    <name type="synonym">Gossypium klotzschianum subsp. raimondii</name>
    <dbReference type="NCBI Taxonomy" id="29730"/>
    <lineage>
        <taxon>Eukaryota</taxon>
        <taxon>Viridiplantae</taxon>
        <taxon>Streptophyta</taxon>
        <taxon>Embryophyta</taxon>
        <taxon>Tracheophyta</taxon>
        <taxon>Spermatophyta</taxon>
        <taxon>Magnoliopsida</taxon>
        <taxon>eudicotyledons</taxon>
        <taxon>Gunneridae</taxon>
        <taxon>Pentapetalae</taxon>
        <taxon>rosids</taxon>
        <taxon>malvids</taxon>
        <taxon>Malvales</taxon>
        <taxon>Malvaceae</taxon>
        <taxon>Malvoideae</taxon>
        <taxon>Gossypium</taxon>
    </lineage>
</organism>
<feature type="non-terminal residue" evidence="11">
    <location>
        <position position="1"/>
    </location>
</feature>
<dbReference type="eggNOG" id="KOG4207">
    <property type="taxonomic scope" value="Eukaryota"/>
</dbReference>
<evidence type="ECO:0000256" key="2">
    <source>
        <dbReference type="ARBA" id="ARBA00022553"/>
    </source>
</evidence>
<evidence type="ECO:0000256" key="6">
    <source>
        <dbReference type="ARBA" id="ARBA00023242"/>
    </source>
</evidence>
<evidence type="ECO:0000256" key="7">
    <source>
        <dbReference type="PROSITE-ProRule" id="PRU00176"/>
    </source>
</evidence>
<dbReference type="CDD" id="cd12311">
    <property type="entry name" value="RRM_SRSF2_SRSF8"/>
    <property type="match status" value="1"/>
</dbReference>
<keyword evidence="5" id="KW-0508">mRNA splicing</keyword>
<dbReference type="FunFam" id="3.30.70.330:FF:000192">
    <property type="entry name" value="Serine/arginine-rich splicing factor SC35"/>
    <property type="match status" value="1"/>
</dbReference>
<keyword evidence="9" id="KW-1133">Transmembrane helix</keyword>
<dbReference type="PANTHER" id="PTHR48028">
    <property type="entry name" value="GLYCINE-RICH RNA-BINDING PROTEIN RZ1A"/>
    <property type="match status" value="1"/>
</dbReference>
<feature type="region of interest" description="Disordered" evidence="8">
    <location>
        <begin position="146"/>
        <end position="217"/>
    </location>
</feature>
<dbReference type="Gramene" id="KJB32038">
    <property type="protein sequence ID" value="KJB32038"/>
    <property type="gene ID" value="B456_005G220000"/>
</dbReference>
<dbReference type="EMBL" id="CM001744">
    <property type="protein sequence ID" value="KJB32038.1"/>
    <property type="molecule type" value="Genomic_DNA"/>
</dbReference>
<keyword evidence="4 7" id="KW-0694">RNA-binding</keyword>
<evidence type="ECO:0000313" key="11">
    <source>
        <dbReference type="EMBL" id="KJB32038.1"/>
    </source>
</evidence>
<keyword evidence="2" id="KW-0597">Phosphoprotein</keyword>
<keyword evidence="12" id="KW-1185">Reference proteome</keyword>
<feature type="compositionally biased region" description="Basic residues" evidence="8">
    <location>
        <begin position="154"/>
        <end position="164"/>
    </location>
</feature>
<evidence type="ECO:0000256" key="3">
    <source>
        <dbReference type="ARBA" id="ARBA00022664"/>
    </source>
</evidence>
<keyword evidence="6" id="KW-0539">Nucleus</keyword>
<name>A0A0D2PXM7_GOSRA</name>
<evidence type="ECO:0000256" key="1">
    <source>
        <dbReference type="ARBA" id="ARBA00004123"/>
    </source>
</evidence>
<feature type="transmembrane region" description="Helical" evidence="9">
    <location>
        <begin position="25"/>
        <end position="45"/>
    </location>
</feature>
<evidence type="ECO:0000256" key="9">
    <source>
        <dbReference type="SAM" id="Phobius"/>
    </source>
</evidence>
<dbReference type="Proteomes" id="UP000032304">
    <property type="component" value="Chromosome 5"/>
</dbReference>
<dbReference type="GO" id="GO:0003723">
    <property type="term" value="F:RNA binding"/>
    <property type="evidence" value="ECO:0007669"/>
    <property type="project" value="UniProtKB-UniRule"/>
</dbReference>
<gene>
    <name evidence="11" type="ORF">B456_005G220000</name>
</gene>
<dbReference type="SMART" id="SM00360">
    <property type="entry name" value="RRM"/>
    <property type="match status" value="1"/>
</dbReference>
<proteinExistence type="predicted"/>
<dbReference type="GO" id="GO:0008380">
    <property type="term" value="P:RNA splicing"/>
    <property type="evidence" value="ECO:0007669"/>
    <property type="project" value="UniProtKB-KW"/>
</dbReference>
<feature type="domain" description="RRM" evidence="10">
    <location>
        <begin position="57"/>
        <end position="135"/>
    </location>
</feature>
<evidence type="ECO:0000313" key="12">
    <source>
        <dbReference type="Proteomes" id="UP000032304"/>
    </source>
</evidence>
<dbReference type="SMART" id="SM00361">
    <property type="entry name" value="RRM_1"/>
    <property type="match status" value="1"/>
</dbReference>
<sequence length="301" mass="34880">PQRYIVTSLSFFSSPLDFSFRKQTLTLNFLFFIFFFLSIAIMSHFGRSGPPDITDTYSLLVLNITFRTTADDLFPLFDKYGKVVDIFIPKDRRTGDSRGFAFVRYKYADEAQKAVDRLDGRVVDGREITVQFAKYGPNAERIQKGRIIESFPKSRSRSPRRRHRDDHYKDKDYRRRSRSRSYDRYERDRYRGKDRDSRRRSRSRSASPVHSKGRGRGRYDDDRRMLLLLGVALVLRRVLPHVRHLPLGVKVLVDGAVMDGLQVLGVFHRKAALLIHGAHLLETHRSMNDLADGIGIPGDLA</sequence>
<dbReference type="Gene3D" id="3.30.70.330">
    <property type="match status" value="1"/>
</dbReference>
<dbReference type="GO" id="GO:0006397">
    <property type="term" value="P:mRNA processing"/>
    <property type="evidence" value="ECO:0007669"/>
    <property type="project" value="UniProtKB-KW"/>
</dbReference>
<protein>
    <recommendedName>
        <fullName evidence="10">RRM domain-containing protein</fullName>
    </recommendedName>
</protein>
<evidence type="ECO:0000256" key="8">
    <source>
        <dbReference type="SAM" id="MobiDB-lite"/>
    </source>
</evidence>